<organism evidence="13">
    <name type="scientific">marine metagenome</name>
    <dbReference type="NCBI Taxonomy" id="408172"/>
    <lineage>
        <taxon>unclassified sequences</taxon>
        <taxon>metagenomes</taxon>
        <taxon>ecological metagenomes</taxon>
    </lineage>
</organism>
<evidence type="ECO:0000256" key="11">
    <source>
        <dbReference type="SAM" id="Phobius"/>
    </source>
</evidence>
<dbReference type="PROSITE" id="PS50198">
    <property type="entry name" value="PPIC_PPIASE_2"/>
    <property type="match status" value="1"/>
</dbReference>
<dbReference type="PROSITE" id="PS01096">
    <property type="entry name" value="PPIC_PPIASE_1"/>
    <property type="match status" value="1"/>
</dbReference>
<dbReference type="GO" id="GO:0003755">
    <property type="term" value="F:peptidyl-prolyl cis-trans isomerase activity"/>
    <property type="evidence" value="ECO:0007669"/>
    <property type="project" value="InterPro"/>
</dbReference>
<reference evidence="13" key="1">
    <citation type="submission" date="2018-05" db="EMBL/GenBank/DDBJ databases">
        <authorList>
            <person name="Lanie J.A."/>
            <person name="Ng W.-L."/>
            <person name="Kazmierczak K.M."/>
            <person name="Andrzejewski T.M."/>
            <person name="Davidsen T.M."/>
            <person name="Wayne K.J."/>
            <person name="Tettelin H."/>
            <person name="Glass J.I."/>
            <person name="Rusch D."/>
            <person name="Podicherti R."/>
            <person name="Tsui H.-C.T."/>
            <person name="Winkler M.E."/>
        </authorList>
    </citation>
    <scope>NUCLEOTIDE SEQUENCE</scope>
</reference>
<evidence type="ECO:0000256" key="10">
    <source>
        <dbReference type="ARBA" id="ARBA00042775"/>
    </source>
</evidence>
<dbReference type="InterPro" id="IPR027304">
    <property type="entry name" value="Trigger_fact/SurA_dom_sf"/>
</dbReference>
<keyword evidence="4 11" id="KW-0812">Transmembrane</keyword>
<feature type="domain" description="PpiC" evidence="12">
    <location>
        <begin position="263"/>
        <end position="362"/>
    </location>
</feature>
<accession>A0A381UWI9</accession>
<dbReference type="Gene3D" id="3.10.50.40">
    <property type="match status" value="1"/>
</dbReference>
<evidence type="ECO:0000256" key="9">
    <source>
        <dbReference type="ARBA" id="ARBA00040743"/>
    </source>
</evidence>
<keyword evidence="2" id="KW-1003">Cell membrane</keyword>
<proteinExistence type="inferred from homology"/>
<dbReference type="InterPro" id="IPR046357">
    <property type="entry name" value="PPIase_dom_sf"/>
</dbReference>
<sequence>MLETIREKFTGWIAALIIGAISVALVISFGNMNQTPLEQDVVITVNDREITLVDYREEYTNQLLQFQEVFGDEIPESLEFTIQESATENLIMKTLLNDYVDAQGYRVSPEYVAELITTNPNFQLGEGFNRENYQAILSSQGVSQSKYENDLRIELQINQLRRGLIESSFITPSEFRRFVELQMEERDGQYLLIPSSKFTDQVSLDKEVVSTFYTENITSFMTEEEIDVEFLSIDTEEIAQSIEFSTLDVEQYYKENIERFRSNEERKSSHILISFDDEVIEDAAQEQSKDILLRIKGGESFEELAQEFSDDSGSATNGGDLGWAEPGLFVSEFDQVLYALEIGEISDPVKTQFGYHIIRLDDVKEGRKKEFAEIEEELTEEYSQLLAEDRLYDLAEQLDDLALQAYNELDTVADRLALELNQISAITRNGSSFLNQQPELIDILFSSSSIEQSENTPVYEFNNSIVVARVVNHRLPETKSFSEVEDEIVNLLTAQNSIEIANETAAQMLGELSSGKTLTELSDLYQLELKEFNELKRNDDALPGAVTDAVFATLTNKIDSNHYSTVATGEEVYVFEVLQLNSGKLDNYNDQERDSGKIALAEQLGTYELASLTKELRENAEVEINPNLFSDAYDL</sequence>
<dbReference type="EMBL" id="UINC01007219">
    <property type="protein sequence ID" value="SVA32101.1"/>
    <property type="molecule type" value="Genomic_DNA"/>
</dbReference>
<dbReference type="Pfam" id="PF00639">
    <property type="entry name" value="Rotamase"/>
    <property type="match status" value="1"/>
</dbReference>
<dbReference type="InterPro" id="IPR052029">
    <property type="entry name" value="PpiD_chaperone"/>
</dbReference>
<evidence type="ECO:0000256" key="8">
    <source>
        <dbReference type="ARBA" id="ARBA00038408"/>
    </source>
</evidence>
<evidence type="ECO:0000256" key="1">
    <source>
        <dbReference type="ARBA" id="ARBA00004382"/>
    </source>
</evidence>
<evidence type="ECO:0000259" key="12">
    <source>
        <dbReference type="PROSITE" id="PS50198"/>
    </source>
</evidence>
<dbReference type="InterPro" id="IPR023058">
    <property type="entry name" value="PPIase_PpiC_CS"/>
</dbReference>
<gene>
    <name evidence="13" type="ORF">METZ01_LOCUS84955</name>
</gene>
<keyword evidence="7" id="KW-0143">Chaperone</keyword>
<name>A0A381UWI9_9ZZZZ</name>
<evidence type="ECO:0000256" key="5">
    <source>
        <dbReference type="ARBA" id="ARBA00022989"/>
    </source>
</evidence>
<dbReference type="GO" id="GO:0005886">
    <property type="term" value="C:plasma membrane"/>
    <property type="evidence" value="ECO:0007669"/>
    <property type="project" value="UniProtKB-SubCell"/>
</dbReference>
<protein>
    <recommendedName>
        <fullName evidence="9">Periplasmic chaperone PpiD</fullName>
    </recommendedName>
    <alternativeName>
        <fullName evidence="10">Periplasmic folding chaperone</fullName>
    </alternativeName>
</protein>
<comment type="subcellular location">
    <subcellularLocation>
        <location evidence="1">Cell inner membrane</location>
        <topology evidence="1">Single-pass type II membrane protein</topology>
        <orientation evidence="1">Periplasmic side</orientation>
    </subcellularLocation>
</comment>
<dbReference type="AlphaFoldDB" id="A0A381UWI9"/>
<evidence type="ECO:0000256" key="2">
    <source>
        <dbReference type="ARBA" id="ARBA00022475"/>
    </source>
</evidence>
<dbReference type="SUPFAM" id="SSF109998">
    <property type="entry name" value="Triger factor/SurA peptide-binding domain-like"/>
    <property type="match status" value="1"/>
</dbReference>
<keyword evidence="5 11" id="KW-1133">Transmembrane helix</keyword>
<keyword evidence="3" id="KW-0997">Cell inner membrane</keyword>
<evidence type="ECO:0000256" key="7">
    <source>
        <dbReference type="ARBA" id="ARBA00023186"/>
    </source>
</evidence>
<dbReference type="PANTHER" id="PTHR47529">
    <property type="entry name" value="PEPTIDYL-PROLYL CIS-TRANS ISOMERASE D"/>
    <property type="match status" value="1"/>
</dbReference>
<dbReference type="PANTHER" id="PTHR47529:SF1">
    <property type="entry name" value="PERIPLASMIC CHAPERONE PPID"/>
    <property type="match status" value="1"/>
</dbReference>
<dbReference type="SUPFAM" id="SSF54534">
    <property type="entry name" value="FKBP-like"/>
    <property type="match status" value="1"/>
</dbReference>
<evidence type="ECO:0000313" key="13">
    <source>
        <dbReference type="EMBL" id="SVA32101.1"/>
    </source>
</evidence>
<evidence type="ECO:0000256" key="3">
    <source>
        <dbReference type="ARBA" id="ARBA00022519"/>
    </source>
</evidence>
<comment type="similarity">
    <text evidence="8">Belongs to the PpiD chaperone family.</text>
</comment>
<dbReference type="InterPro" id="IPR000297">
    <property type="entry name" value="PPIase_PpiC"/>
</dbReference>
<dbReference type="Gene3D" id="1.10.4030.10">
    <property type="entry name" value="Porin chaperone SurA, peptide-binding domain"/>
    <property type="match status" value="1"/>
</dbReference>
<evidence type="ECO:0000256" key="4">
    <source>
        <dbReference type="ARBA" id="ARBA00022692"/>
    </source>
</evidence>
<evidence type="ECO:0000256" key="6">
    <source>
        <dbReference type="ARBA" id="ARBA00023136"/>
    </source>
</evidence>
<dbReference type="Pfam" id="PF13624">
    <property type="entry name" value="SurA_N_3"/>
    <property type="match status" value="1"/>
</dbReference>
<feature type="transmembrane region" description="Helical" evidence="11">
    <location>
        <begin position="12"/>
        <end position="30"/>
    </location>
</feature>
<keyword evidence="6 11" id="KW-0472">Membrane</keyword>